<name>A0ACB9L1Y0_9MYRT</name>
<dbReference type="Proteomes" id="UP001057402">
    <property type="component" value="Chromosome 12"/>
</dbReference>
<proteinExistence type="predicted"/>
<dbReference type="EMBL" id="CM042891">
    <property type="protein sequence ID" value="KAI4303383.1"/>
    <property type="molecule type" value="Genomic_DNA"/>
</dbReference>
<evidence type="ECO:0000313" key="1">
    <source>
        <dbReference type="EMBL" id="KAI4303383.1"/>
    </source>
</evidence>
<organism evidence="1 2">
    <name type="scientific">Melastoma candidum</name>
    <dbReference type="NCBI Taxonomy" id="119954"/>
    <lineage>
        <taxon>Eukaryota</taxon>
        <taxon>Viridiplantae</taxon>
        <taxon>Streptophyta</taxon>
        <taxon>Embryophyta</taxon>
        <taxon>Tracheophyta</taxon>
        <taxon>Spermatophyta</taxon>
        <taxon>Magnoliopsida</taxon>
        <taxon>eudicotyledons</taxon>
        <taxon>Gunneridae</taxon>
        <taxon>Pentapetalae</taxon>
        <taxon>rosids</taxon>
        <taxon>malvids</taxon>
        <taxon>Myrtales</taxon>
        <taxon>Melastomataceae</taxon>
        <taxon>Melastomatoideae</taxon>
        <taxon>Melastomateae</taxon>
        <taxon>Melastoma</taxon>
    </lineage>
</organism>
<gene>
    <name evidence="1" type="ORF">MLD38_039023</name>
</gene>
<evidence type="ECO:0000313" key="2">
    <source>
        <dbReference type="Proteomes" id="UP001057402"/>
    </source>
</evidence>
<sequence>MYVSGEKGEGDVSKVWGRGRQRQSERERERERDEHGWGLEGDQSSHQEDSGLIIYTFLFLFLMVVCVYVKWGSSSISLEYQAHSGISYIEILCMAGFVLLSTPPQ</sequence>
<keyword evidence="2" id="KW-1185">Reference proteome</keyword>
<accession>A0ACB9L1Y0</accession>
<comment type="caution">
    <text evidence="1">The sequence shown here is derived from an EMBL/GenBank/DDBJ whole genome shotgun (WGS) entry which is preliminary data.</text>
</comment>
<reference evidence="2" key="1">
    <citation type="journal article" date="2023" name="Front. Plant Sci.">
        <title>Chromosomal-level genome assembly of Melastoma candidum provides insights into trichome evolution.</title>
        <authorList>
            <person name="Zhong Y."/>
            <person name="Wu W."/>
            <person name="Sun C."/>
            <person name="Zou P."/>
            <person name="Liu Y."/>
            <person name="Dai S."/>
            <person name="Zhou R."/>
        </authorList>
    </citation>
    <scope>NUCLEOTIDE SEQUENCE [LARGE SCALE GENOMIC DNA]</scope>
</reference>
<protein>
    <submittedName>
        <fullName evidence="1">Uncharacterized protein</fullName>
    </submittedName>
</protein>